<evidence type="ECO:0000313" key="4">
    <source>
        <dbReference type="Proteomes" id="UP001597112"/>
    </source>
</evidence>
<name>A0ABW3JYR4_9BACT</name>
<dbReference type="EMBL" id="JBHTKA010000001">
    <property type="protein sequence ID" value="MFD0998679.1"/>
    <property type="molecule type" value="Genomic_DNA"/>
</dbReference>
<proteinExistence type="predicted"/>
<reference evidence="4" key="1">
    <citation type="journal article" date="2019" name="Int. J. Syst. Evol. Microbiol.">
        <title>The Global Catalogue of Microorganisms (GCM) 10K type strain sequencing project: providing services to taxonomists for standard genome sequencing and annotation.</title>
        <authorList>
            <consortium name="The Broad Institute Genomics Platform"/>
            <consortium name="The Broad Institute Genome Sequencing Center for Infectious Disease"/>
            <person name="Wu L."/>
            <person name="Ma J."/>
        </authorList>
    </citation>
    <scope>NUCLEOTIDE SEQUENCE [LARGE SCALE GENOMIC DNA]</scope>
    <source>
        <strain evidence="4">CCUG 58938</strain>
    </source>
</reference>
<sequence>MFQNQKKISLLLILAIGVFPTYGQKIYSYVFCHTNDKDLAIPAEVNFAKVSVLFSNIAQSLPKYEYIPRSLTATGFNEKDVIAMLEKDKFGADDIVLFYINTHGKNNRWGNEALFPVVTVPSNLLPSYNFFATLYKRRPKLCIAIIEACNGFGDKDDFQIRQEAFVTEEYSQQQTESIEMLNLRTTSNLSQLVREPISIIVTGGPPGMETYALGNGSIFTNAFIKAFNETLLTTDQKKANWRTLLERSKELTLNRTQSDVFRDKHYPVWQIYKNGGVSQTVKDSSARFTELSIDTQKKVKWPFQRTQWYKISLTVNSGKTVDSVQYFLDHTMPNPIVTVKNADQKFLYSFTVWGQYPIKAKVYFRDGSIEETFNDIRFRKGPSKI</sequence>
<dbReference type="Pfam" id="PF20305">
    <property type="entry name" value="pYEATS"/>
    <property type="match status" value="1"/>
</dbReference>
<feature type="domain" description="Peptidase C14 caspase" evidence="1">
    <location>
        <begin position="83"/>
        <end position="230"/>
    </location>
</feature>
<dbReference type="Proteomes" id="UP001597112">
    <property type="component" value="Unassembled WGS sequence"/>
</dbReference>
<evidence type="ECO:0000259" key="2">
    <source>
        <dbReference type="Pfam" id="PF20305"/>
    </source>
</evidence>
<dbReference type="InterPro" id="IPR046888">
    <property type="entry name" value="pYEATS"/>
</dbReference>
<dbReference type="InterPro" id="IPR011600">
    <property type="entry name" value="Pept_C14_caspase"/>
</dbReference>
<dbReference type="RefSeq" id="WP_377575767.1">
    <property type="nucleotide sequence ID" value="NZ_JBHTKA010000001.1"/>
</dbReference>
<dbReference type="Gene3D" id="2.60.40.1970">
    <property type="entry name" value="YEATS domain"/>
    <property type="match status" value="1"/>
</dbReference>
<feature type="domain" description="Prokaryotic YEATS" evidence="2">
    <location>
        <begin position="316"/>
        <end position="375"/>
    </location>
</feature>
<organism evidence="3 4">
    <name type="scientific">Ohtaekwangia kribbensis</name>
    <dbReference type="NCBI Taxonomy" id="688913"/>
    <lineage>
        <taxon>Bacteria</taxon>
        <taxon>Pseudomonadati</taxon>
        <taxon>Bacteroidota</taxon>
        <taxon>Cytophagia</taxon>
        <taxon>Cytophagales</taxon>
        <taxon>Fulvivirgaceae</taxon>
        <taxon>Ohtaekwangia</taxon>
    </lineage>
</organism>
<evidence type="ECO:0000313" key="3">
    <source>
        <dbReference type="EMBL" id="MFD0998679.1"/>
    </source>
</evidence>
<evidence type="ECO:0000259" key="1">
    <source>
        <dbReference type="Pfam" id="PF00656"/>
    </source>
</evidence>
<gene>
    <name evidence="3" type="ORF">ACFQ21_05145</name>
</gene>
<dbReference type="Pfam" id="PF00656">
    <property type="entry name" value="Peptidase_C14"/>
    <property type="match status" value="1"/>
</dbReference>
<comment type="caution">
    <text evidence="3">The sequence shown here is derived from an EMBL/GenBank/DDBJ whole genome shotgun (WGS) entry which is preliminary data.</text>
</comment>
<protein>
    <submittedName>
        <fullName evidence="3">PYEATS domain-containing protein</fullName>
    </submittedName>
</protein>
<keyword evidence="4" id="KW-1185">Reference proteome</keyword>
<accession>A0ABW3JYR4</accession>
<dbReference type="InterPro" id="IPR038704">
    <property type="entry name" value="YEAST_sf"/>
</dbReference>